<comment type="caution">
    <text evidence="1">The sequence shown here is derived from an EMBL/GenBank/DDBJ whole genome shotgun (WGS) entry which is preliminary data.</text>
</comment>
<dbReference type="OrthoDB" id="5519740at2759"/>
<organism evidence="1 2">
    <name type="scientific">Rhodotorula toruloides</name>
    <name type="common">Yeast</name>
    <name type="synonym">Rhodosporidium toruloides</name>
    <dbReference type="NCBI Taxonomy" id="5286"/>
    <lineage>
        <taxon>Eukaryota</taxon>
        <taxon>Fungi</taxon>
        <taxon>Dikarya</taxon>
        <taxon>Basidiomycota</taxon>
        <taxon>Pucciniomycotina</taxon>
        <taxon>Microbotryomycetes</taxon>
        <taxon>Sporidiobolales</taxon>
        <taxon>Sporidiobolaceae</taxon>
        <taxon>Rhodotorula</taxon>
    </lineage>
</organism>
<evidence type="ECO:0008006" key="3">
    <source>
        <dbReference type="Google" id="ProtNLM"/>
    </source>
</evidence>
<dbReference type="Gene3D" id="3.30.70.1060">
    <property type="entry name" value="Dimeric alpha+beta barrel"/>
    <property type="match status" value="1"/>
</dbReference>
<dbReference type="EMBL" id="LCTV02000009">
    <property type="protein sequence ID" value="PRQ72877.1"/>
    <property type="molecule type" value="Genomic_DNA"/>
</dbReference>
<dbReference type="PANTHER" id="PTHR33606:SF3">
    <property type="entry name" value="PROTEIN YCII"/>
    <property type="match status" value="1"/>
</dbReference>
<dbReference type="PANTHER" id="PTHR33606">
    <property type="entry name" value="PROTEIN YCII"/>
    <property type="match status" value="1"/>
</dbReference>
<name>A0A2T0A4D5_RHOTO</name>
<evidence type="ECO:0000313" key="1">
    <source>
        <dbReference type="EMBL" id="PRQ72877.1"/>
    </source>
</evidence>
<accession>A0A2T0A4D5</accession>
<protein>
    <recommendedName>
        <fullName evidence="3">YCII-related domain-containing protein</fullName>
    </recommendedName>
</protein>
<dbReference type="InterPro" id="IPR051807">
    <property type="entry name" value="Sec-metab_biosynth-assoc"/>
</dbReference>
<proteinExistence type="predicted"/>
<dbReference type="AlphaFoldDB" id="A0A2T0A4D5"/>
<dbReference type="Proteomes" id="UP000239560">
    <property type="component" value="Unassembled WGS sequence"/>
</dbReference>
<gene>
    <name evidence="1" type="ORF">AAT19DRAFT_16801</name>
</gene>
<sequence length="146" mass="16330">MLAALRHTARLAARSFALAHPSPTSSRFFAMSASQQHQNPWTEQPKSLEDLKTYLVVVPDIAESKRMEVRAQHLEEARPAFANGWFIEAGATFADDSRTKMTGSYLLMRGESPEQIKARLSKDIYSEGGAWDVPNAQITPVFRAKH</sequence>
<reference evidence="1 2" key="1">
    <citation type="journal article" date="2018" name="Elife">
        <title>Functional genomics of lipid metabolism in the oleaginous yeast Rhodosporidium toruloides.</title>
        <authorList>
            <person name="Coradetti S.T."/>
            <person name="Pinel D."/>
            <person name="Geiselman G."/>
            <person name="Ito M."/>
            <person name="Mondo S."/>
            <person name="Reilly M.C."/>
            <person name="Cheng Y.F."/>
            <person name="Bauer S."/>
            <person name="Grigoriev I."/>
            <person name="Gladden J.M."/>
            <person name="Simmons B.A."/>
            <person name="Brem R."/>
            <person name="Arkin A.P."/>
            <person name="Skerker J.M."/>
        </authorList>
    </citation>
    <scope>NUCLEOTIDE SEQUENCE [LARGE SCALE GENOMIC DNA]</scope>
    <source>
        <strain evidence="1 2">NBRC 0880</strain>
    </source>
</reference>
<dbReference type="InterPro" id="IPR011008">
    <property type="entry name" value="Dimeric_a/b-barrel"/>
</dbReference>
<evidence type="ECO:0000313" key="2">
    <source>
        <dbReference type="Proteomes" id="UP000239560"/>
    </source>
</evidence>
<dbReference type="SUPFAM" id="SSF54909">
    <property type="entry name" value="Dimeric alpha+beta barrel"/>
    <property type="match status" value="1"/>
</dbReference>